<evidence type="ECO:0000313" key="4">
    <source>
        <dbReference type="Proteomes" id="UP000178059"/>
    </source>
</evidence>
<evidence type="ECO:0008006" key="5">
    <source>
        <dbReference type="Google" id="ProtNLM"/>
    </source>
</evidence>
<dbReference type="PANTHER" id="PTHR35134:SF2">
    <property type="entry name" value="NUCLEOTIDASE YQFW-RELATED"/>
    <property type="match status" value="1"/>
</dbReference>
<dbReference type="GO" id="GO:0008253">
    <property type="term" value="F:5'-nucleotidase activity"/>
    <property type="evidence" value="ECO:0007669"/>
    <property type="project" value="InterPro"/>
</dbReference>
<evidence type="ECO:0000256" key="2">
    <source>
        <dbReference type="PIRSR" id="PIRSR610708-1"/>
    </source>
</evidence>
<dbReference type="PANTHER" id="PTHR35134">
    <property type="entry name" value="NUCLEOTIDASE YQFW-RELATED"/>
    <property type="match status" value="1"/>
</dbReference>
<dbReference type="InterPro" id="IPR023214">
    <property type="entry name" value="HAD_sf"/>
</dbReference>
<feature type="active site" description="Proton donor" evidence="2">
    <location>
        <position position="11"/>
    </location>
</feature>
<evidence type="ECO:0000256" key="1">
    <source>
        <dbReference type="ARBA" id="ARBA00009589"/>
    </source>
</evidence>
<dbReference type="InterPro" id="IPR010708">
    <property type="entry name" value="5'(3')-deoxyribonucleotidase"/>
</dbReference>
<dbReference type="Gene3D" id="3.40.50.1000">
    <property type="entry name" value="HAD superfamily/HAD-like"/>
    <property type="match status" value="1"/>
</dbReference>
<evidence type="ECO:0000313" key="3">
    <source>
        <dbReference type="EMBL" id="OGI69479.1"/>
    </source>
</evidence>
<name>A0A1F6VIS1_9BACT</name>
<dbReference type="STRING" id="1801743.A2824_03370"/>
<dbReference type="EMBL" id="MFTT01000024">
    <property type="protein sequence ID" value="OGI69479.1"/>
    <property type="molecule type" value="Genomic_DNA"/>
</dbReference>
<comment type="similarity">
    <text evidence="1">Belongs to the 5'(3')-deoxyribonucleotidase family.</text>
</comment>
<comment type="caution">
    <text evidence="3">The sequence shown here is derived from an EMBL/GenBank/DDBJ whole genome shotgun (WGS) entry which is preliminary data.</text>
</comment>
<gene>
    <name evidence="3" type="ORF">A2824_03370</name>
</gene>
<dbReference type="SUPFAM" id="SSF56784">
    <property type="entry name" value="HAD-like"/>
    <property type="match status" value="1"/>
</dbReference>
<dbReference type="Proteomes" id="UP000178059">
    <property type="component" value="Unassembled WGS sequence"/>
</dbReference>
<feature type="active site" description="Nucleophile" evidence="2">
    <location>
        <position position="9"/>
    </location>
</feature>
<proteinExistence type="inferred from homology"/>
<dbReference type="InterPro" id="IPR036412">
    <property type="entry name" value="HAD-like_sf"/>
</dbReference>
<dbReference type="Pfam" id="PF06941">
    <property type="entry name" value="NT5C"/>
    <property type="match status" value="1"/>
</dbReference>
<dbReference type="InterPro" id="IPR052419">
    <property type="entry name" value="5_3-deoxyribonucleotidase-like"/>
</dbReference>
<dbReference type="GO" id="GO:0009264">
    <property type="term" value="P:deoxyribonucleotide catabolic process"/>
    <property type="evidence" value="ECO:0007669"/>
    <property type="project" value="InterPro"/>
</dbReference>
<sequence length="189" mass="22612">MARKIIAIDFDDVICDTSRAFLKFNAQKYKQPFPFYKVNKYYLNEVLNLDVAEEERRWNEFFSNPKFCYPKPRRELLPALILLKKEYKLHISTARSKGWHEQVRKWINTHLPGIFEKIIFCKNLKCIDKSKGPICMQRKYYALVDDNPEEIKSCLECGVKVIVFDQPWNRKIGKTIPRIKSFRELPKFL</sequence>
<accession>A0A1F6VIS1</accession>
<organism evidence="3 4">
    <name type="scientific">Candidatus Nomurabacteria bacterium RIFCSPHIGHO2_01_FULL_42_16</name>
    <dbReference type="NCBI Taxonomy" id="1801743"/>
    <lineage>
        <taxon>Bacteria</taxon>
        <taxon>Candidatus Nomuraibacteriota</taxon>
    </lineage>
</organism>
<dbReference type="AlphaFoldDB" id="A0A1F6VIS1"/>
<protein>
    <recommendedName>
        <fullName evidence="5">Nucleotidase</fullName>
    </recommendedName>
</protein>
<reference evidence="3 4" key="1">
    <citation type="journal article" date="2016" name="Nat. Commun.">
        <title>Thousands of microbial genomes shed light on interconnected biogeochemical processes in an aquifer system.</title>
        <authorList>
            <person name="Anantharaman K."/>
            <person name="Brown C.T."/>
            <person name="Hug L.A."/>
            <person name="Sharon I."/>
            <person name="Castelle C.J."/>
            <person name="Probst A.J."/>
            <person name="Thomas B.C."/>
            <person name="Singh A."/>
            <person name="Wilkins M.J."/>
            <person name="Karaoz U."/>
            <person name="Brodie E.L."/>
            <person name="Williams K.H."/>
            <person name="Hubbard S.S."/>
            <person name="Banfield J.F."/>
        </authorList>
    </citation>
    <scope>NUCLEOTIDE SEQUENCE [LARGE SCALE GENOMIC DNA]</scope>
</reference>